<dbReference type="STRING" id="2018661.A0A2A2LHT3"/>
<comment type="caution">
    <text evidence="2">The sequence shown here is derived from an EMBL/GenBank/DDBJ whole genome shotgun (WGS) entry which is preliminary data.</text>
</comment>
<feature type="domain" description="CRAL-TRIO" evidence="1">
    <location>
        <begin position="72"/>
        <end position="216"/>
    </location>
</feature>
<evidence type="ECO:0000313" key="3">
    <source>
        <dbReference type="Proteomes" id="UP000218231"/>
    </source>
</evidence>
<dbReference type="Gene3D" id="3.40.525.10">
    <property type="entry name" value="CRAL-TRIO lipid binding domain"/>
    <property type="match status" value="1"/>
</dbReference>
<name>A0A2A2LHT3_9BILA</name>
<dbReference type="PROSITE" id="PS50191">
    <property type="entry name" value="CRAL_TRIO"/>
    <property type="match status" value="1"/>
</dbReference>
<dbReference type="SMART" id="SM00516">
    <property type="entry name" value="SEC14"/>
    <property type="match status" value="1"/>
</dbReference>
<dbReference type="InterPro" id="IPR036273">
    <property type="entry name" value="CRAL/TRIO_N_dom_sf"/>
</dbReference>
<evidence type="ECO:0000313" key="2">
    <source>
        <dbReference type="EMBL" id="PAV85729.1"/>
    </source>
</evidence>
<dbReference type="Proteomes" id="UP000218231">
    <property type="component" value="Unassembled WGS sequence"/>
</dbReference>
<dbReference type="SUPFAM" id="SSF52087">
    <property type="entry name" value="CRAL/TRIO domain"/>
    <property type="match status" value="1"/>
</dbReference>
<keyword evidence="3" id="KW-1185">Reference proteome</keyword>
<dbReference type="EMBL" id="LIAE01006743">
    <property type="protein sequence ID" value="PAV85729.1"/>
    <property type="molecule type" value="Genomic_DNA"/>
</dbReference>
<protein>
    <recommendedName>
        <fullName evidence="1">CRAL-TRIO domain-containing protein</fullName>
    </recommendedName>
</protein>
<dbReference type="PANTHER" id="PTHR47159">
    <property type="entry name" value="PROTEIN CBG07705-RELATED"/>
    <property type="match status" value="1"/>
</dbReference>
<dbReference type="PANTHER" id="PTHR47159:SF2">
    <property type="entry name" value="CRAL-TRIO DOMAIN-CONTAINING PROTEIN"/>
    <property type="match status" value="1"/>
</dbReference>
<accession>A0A2A2LHT3</accession>
<sequence length="241" mass="27555">MPISDDDKQLAAELAKRANGSEQSYCKHEYNLHRWLEAYERDVDKAAAALKRHLNIRQIMEIEKLADGDIEIEEQVEKYAPMTILGRNHPDDNKIVIFEQSGKIDIGGLVDNLQMTSFMQAKFRLMEKLHRRVVEEEKRHDQMGGAVLIMDLEGIEFSTKLLSMLTGPYRIMWGTLFDQYPQIIQQIIIVNAPSGYAKMTLSIDDECEFVAPLCEPIRPIPKPKGREVQLDSVTVPAGWDI</sequence>
<dbReference type="OrthoDB" id="1434354at2759"/>
<reference evidence="2 3" key="1">
    <citation type="journal article" date="2017" name="Curr. Biol.">
        <title>Genome architecture and evolution of a unichromosomal asexual nematode.</title>
        <authorList>
            <person name="Fradin H."/>
            <person name="Zegar C."/>
            <person name="Gutwein M."/>
            <person name="Lucas J."/>
            <person name="Kovtun M."/>
            <person name="Corcoran D."/>
            <person name="Baugh L.R."/>
            <person name="Kiontke K."/>
            <person name="Gunsalus K."/>
            <person name="Fitch D.H."/>
            <person name="Piano F."/>
        </authorList>
    </citation>
    <scope>NUCLEOTIDE SEQUENCE [LARGE SCALE GENOMIC DNA]</scope>
    <source>
        <strain evidence="2">PF1309</strain>
    </source>
</reference>
<gene>
    <name evidence="2" type="ORF">WR25_14778</name>
</gene>
<dbReference type="AlphaFoldDB" id="A0A2A2LHT3"/>
<dbReference type="SUPFAM" id="SSF46938">
    <property type="entry name" value="CRAL/TRIO N-terminal domain"/>
    <property type="match status" value="1"/>
</dbReference>
<organism evidence="2 3">
    <name type="scientific">Diploscapter pachys</name>
    <dbReference type="NCBI Taxonomy" id="2018661"/>
    <lineage>
        <taxon>Eukaryota</taxon>
        <taxon>Metazoa</taxon>
        <taxon>Ecdysozoa</taxon>
        <taxon>Nematoda</taxon>
        <taxon>Chromadorea</taxon>
        <taxon>Rhabditida</taxon>
        <taxon>Rhabditina</taxon>
        <taxon>Rhabditomorpha</taxon>
        <taxon>Rhabditoidea</taxon>
        <taxon>Rhabditidae</taxon>
        <taxon>Diploscapter</taxon>
    </lineage>
</organism>
<dbReference type="Pfam" id="PF00650">
    <property type="entry name" value="CRAL_TRIO"/>
    <property type="match status" value="1"/>
</dbReference>
<evidence type="ECO:0000259" key="1">
    <source>
        <dbReference type="PROSITE" id="PS50191"/>
    </source>
</evidence>
<dbReference type="InterPro" id="IPR053302">
    <property type="entry name" value="CRAL-TRIO_domain"/>
</dbReference>
<dbReference type="InterPro" id="IPR036865">
    <property type="entry name" value="CRAL-TRIO_dom_sf"/>
</dbReference>
<dbReference type="InterPro" id="IPR001251">
    <property type="entry name" value="CRAL-TRIO_dom"/>
</dbReference>
<proteinExistence type="predicted"/>